<keyword evidence="4 6" id="KW-0472">Membrane</keyword>
<dbReference type="RefSeq" id="WP_017621479.1">
    <property type="nucleotide sequence ID" value="NZ_ANBG01000422.1"/>
</dbReference>
<evidence type="ECO:0000313" key="8">
    <source>
        <dbReference type="EMBL" id="ASU81947.1"/>
    </source>
</evidence>
<evidence type="ECO:0000256" key="4">
    <source>
        <dbReference type="ARBA" id="ARBA00023136"/>
    </source>
</evidence>
<comment type="subcellular location">
    <subcellularLocation>
        <location evidence="1">Endomembrane system</location>
        <topology evidence="1">Multi-pass membrane protein</topology>
    </subcellularLocation>
</comment>
<keyword evidence="3 6" id="KW-1133">Transmembrane helix</keyword>
<dbReference type="AlphaFoldDB" id="A0A223S1H9"/>
<feature type="transmembrane region" description="Helical" evidence="6">
    <location>
        <begin position="52"/>
        <end position="70"/>
    </location>
</feature>
<dbReference type="KEGG" id="ngv:CDO52_03375"/>
<keyword evidence="9" id="KW-1185">Reference proteome</keyword>
<keyword evidence="2 6" id="KW-0812">Transmembrane</keyword>
<dbReference type="OrthoDB" id="3701077at2"/>
<feature type="domain" description="DUF202" evidence="7">
    <location>
        <begin position="44"/>
        <end position="113"/>
    </location>
</feature>
<feature type="region of interest" description="Disordered" evidence="5">
    <location>
        <begin position="1"/>
        <end position="44"/>
    </location>
</feature>
<feature type="compositionally biased region" description="Gly residues" evidence="5">
    <location>
        <begin position="17"/>
        <end position="34"/>
    </location>
</feature>
<feature type="compositionally biased region" description="Basic and acidic residues" evidence="5">
    <location>
        <begin position="1"/>
        <end position="11"/>
    </location>
</feature>
<protein>
    <submittedName>
        <fullName evidence="8">DUF202 domain-containing protein</fullName>
    </submittedName>
</protein>
<feature type="transmembrane region" description="Helical" evidence="6">
    <location>
        <begin position="135"/>
        <end position="159"/>
    </location>
</feature>
<name>A0A223S1H9_9ACTN</name>
<evidence type="ECO:0000256" key="1">
    <source>
        <dbReference type="ARBA" id="ARBA00004127"/>
    </source>
</evidence>
<accession>A0A223S1H9</accession>
<gene>
    <name evidence="8" type="ORF">CDO52_03375</name>
</gene>
<evidence type="ECO:0000256" key="2">
    <source>
        <dbReference type="ARBA" id="ARBA00022692"/>
    </source>
</evidence>
<reference evidence="8 9" key="1">
    <citation type="submission" date="2017-08" db="EMBL/GenBank/DDBJ databases">
        <title>The complete genome sequence of Nocardiopsis gilva YIM 90087.</title>
        <authorList>
            <person name="Yin M."/>
            <person name="Tang S."/>
        </authorList>
    </citation>
    <scope>NUCLEOTIDE SEQUENCE [LARGE SCALE GENOMIC DNA]</scope>
    <source>
        <strain evidence="8 9">YIM 90087</strain>
    </source>
</reference>
<evidence type="ECO:0000256" key="3">
    <source>
        <dbReference type="ARBA" id="ARBA00022989"/>
    </source>
</evidence>
<dbReference type="EMBL" id="CP022753">
    <property type="protein sequence ID" value="ASU81947.1"/>
    <property type="molecule type" value="Genomic_DNA"/>
</dbReference>
<sequence>MGRADPRRARTWDAAGGATGGTSGGTAADGGDGATGARPEDRDAGLQPERTFLAWQRTLIVIFVVALLYLRDPFQNGASGSGSGPDPIFRLAAVLVVAVAVGILMAHLRRRWRATDQGLHDDATGNPPAPLASPWAIYLLSGSAAAIATVVAVSALFGFG</sequence>
<dbReference type="Pfam" id="PF02656">
    <property type="entry name" value="DUF202"/>
    <property type="match status" value="1"/>
</dbReference>
<proteinExistence type="predicted"/>
<evidence type="ECO:0000256" key="6">
    <source>
        <dbReference type="SAM" id="Phobius"/>
    </source>
</evidence>
<dbReference type="GO" id="GO:0012505">
    <property type="term" value="C:endomembrane system"/>
    <property type="evidence" value="ECO:0007669"/>
    <property type="project" value="UniProtKB-SubCell"/>
</dbReference>
<evidence type="ECO:0000313" key="9">
    <source>
        <dbReference type="Proteomes" id="UP000215005"/>
    </source>
</evidence>
<dbReference type="InterPro" id="IPR003807">
    <property type="entry name" value="DUF202"/>
</dbReference>
<organism evidence="8 9">
    <name type="scientific">Nocardiopsis gilva YIM 90087</name>
    <dbReference type="NCBI Taxonomy" id="1235441"/>
    <lineage>
        <taxon>Bacteria</taxon>
        <taxon>Bacillati</taxon>
        <taxon>Actinomycetota</taxon>
        <taxon>Actinomycetes</taxon>
        <taxon>Streptosporangiales</taxon>
        <taxon>Nocardiopsidaceae</taxon>
        <taxon>Nocardiopsis</taxon>
    </lineage>
</organism>
<dbReference type="Proteomes" id="UP000215005">
    <property type="component" value="Chromosome"/>
</dbReference>
<evidence type="ECO:0000259" key="7">
    <source>
        <dbReference type="Pfam" id="PF02656"/>
    </source>
</evidence>
<feature type="transmembrane region" description="Helical" evidence="6">
    <location>
        <begin position="90"/>
        <end position="108"/>
    </location>
</feature>
<evidence type="ECO:0000256" key="5">
    <source>
        <dbReference type="SAM" id="MobiDB-lite"/>
    </source>
</evidence>